<dbReference type="AlphaFoldDB" id="V4AWX9"/>
<dbReference type="KEGG" id="lgi:LOTGIDRAFT_157163"/>
<dbReference type="HOGENOM" id="CLU_1654107_0_0_1"/>
<protein>
    <submittedName>
        <fullName evidence="2">Uncharacterized protein</fullName>
    </submittedName>
</protein>
<evidence type="ECO:0000313" key="2">
    <source>
        <dbReference type="EMBL" id="ESP02033.1"/>
    </source>
</evidence>
<feature type="compositionally biased region" description="Basic and acidic residues" evidence="1">
    <location>
        <begin position="1"/>
        <end position="16"/>
    </location>
</feature>
<dbReference type="RefSeq" id="XP_009047191.1">
    <property type="nucleotide sequence ID" value="XM_009048943.1"/>
</dbReference>
<gene>
    <name evidence="2" type="ORF">LOTGIDRAFT_157163</name>
</gene>
<feature type="region of interest" description="Disordered" evidence="1">
    <location>
        <begin position="1"/>
        <end position="40"/>
    </location>
</feature>
<keyword evidence="3" id="KW-1185">Reference proteome</keyword>
<dbReference type="OrthoDB" id="5970906at2759"/>
<proteinExistence type="predicted"/>
<dbReference type="Proteomes" id="UP000030746">
    <property type="component" value="Unassembled WGS sequence"/>
</dbReference>
<evidence type="ECO:0000256" key="1">
    <source>
        <dbReference type="SAM" id="MobiDB-lite"/>
    </source>
</evidence>
<evidence type="ECO:0000313" key="3">
    <source>
        <dbReference type="Proteomes" id="UP000030746"/>
    </source>
</evidence>
<organism evidence="2 3">
    <name type="scientific">Lottia gigantea</name>
    <name type="common">Giant owl limpet</name>
    <dbReference type="NCBI Taxonomy" id="225164"/>
    <lineage>
        <taxon>Eukaryota</taxon>
        <taxon>Metazoa</taxon>
        <taxon>Spiralia</taxon>
        <taxon>Lophotrochozoa</taxon>
        <taxon>Mollusca</taxon>
        <taxon>Gastropoda</taxon>
        <taxon>Patellogastropoda</taxon>
        <taxon>Lottioidea</taxon>
        <taxon>Lottiidae</taxon>
        <taxon>Lottia</taxon>
    </lineage>
</organism>
<dbReference type="CTD" id="20237239"/>
<name>V4AWX9_LOTGI</name>
<accession>V4AWX9</accession>
<sequence length="160" mass="18338">MIAEKDNLDYAWDKEVPSGQQPERGDEQEEQDNIDVLKEKGEPVKFEYDIGPDLGIPKQDTEDAIKLYEMPENEYRHLMRSLNVYLRMKFVNDTLRVIKTSENQVVGLVGVKAIGSIAEAGKSISDTVKQSNELTELELIRELRNRRLEERKGKGFKVIG</sequence>
<dbReference type="EMBL" id="KB200329">
    <property type="protein sequence ID" value="ESP02033.1"/>
    <property type="molecule type" value="Genomic_DNA"/>
</dbReference>
<dbReference type="GeneID" id="20237239"/>
<reference evidence="2 3" key="1">
    <citation type="journal article" date="2013" name="Nature">
        <title>Insights into bilaterian evolution from three spiralian genomes.</title>
        <authorList>
            <person name="Simakov O."/>
            <person name="Marletaz F."/>
            <person name="Cho S.J."/>
            <person name="Edsinger-Gonzales E."/>
            <person name="Havlak P."/>
            <person name="Hellsten U."/>
            <person name="Kuo D.H."/>
            <person name="Larsson T."/>
            <person name="Lv J."/>
            <person name="Arendt D."/>
            <person name="Savage R."/>
            <person name="Osoegawa K."/>
            <person name="de Jong P."/>
            <person name="Grimwood J."/>
            <person name="Chapman J.A."/>
            <person name="Shapiro H."/>
            <person name="Aerts A."/>
            <person name="Otillar R.P."/>
            <person name="Terry A.Y."/>
            <person name="Boore J.L."/>
            <person name="Grigoriev I.V."/>
            <person name="Lindberg D.R."/>
            <person name="Seaver E.C."/>
            <person name="Weisblat D.A."/>
            <person name="Putnam N.H."/>
            <person name="Rokhsar D.S."/>
        </authorList>
    </citation>
    <scope>NUCLEOTIDE SEQUENCE [LARGE SCALE GENOMIC DNA]</scope>
</reference>